<evidence type="ECO:0000259" key="10">
    <source>
        <dbReference type="Pfam" id="PF01545"/>
    </source>
</evidence>
<protein>
    <submittedName>
        <fullName evidence="12">Uncharacterized protein</fullName>
    </submittedName>
</protein>
<name>A0A835HHB1_9MAGN</name>
<keyword evidence="13" id="KW-1185">Reference proteome</keyword>
<comment type="caution">
    <text evidence="12">The sequence shown here is derived from an EMBL/GenBank/DDBJ whole genome shotgun (WGS) entry which is preliminary data.</text>
</comment>
<dbReference type="NCBIfam" id="TIGR01297">
    <property type="entry name" value="CDF"/>
    <property type="match status" value="1"/>
</dbReference>
<evidence type="ECO:0000256" key="2">
    <source>
        <dbReference type="ARBA" id="ARBA00008873"/>
    </source>
</evidence>
<keyword evidence="5" id="KW-0864">Zinc transport</keyword>
<feature type="transmembrane region" description="Helical" evidence="9">
    <location>
        <begin position="120"/>
        <end position="142"/>
    </location>
</feature>
<keyword evidence="8 9" id="KW-0472">Membrane</keyword>
<evidence type="ECO:0000313" key="13">
    <source>
        <dbReference type="Proteomes" id="UP000631114"/>
    </source>
</evidence>
<evidence type="ECO:0000256" key="4">
    <source>
        <dbReference type="ARBA" id="ARBA00022692"/>
    </source>
</evidence>
<sequence length="404" mass="44922">MLVSTTGDHVEVELQGKSEVHRIKGSPSQCSSCDAICAFSKQAYHKSEFESTSRSARKLGGLIILSLIFVVVEIVGGFKANSLAVLTDAAHLLTDVMGFSVSLFAVWASRWQATRRHSFGFLRIEVLGALFSVQLIWVIVGFLVYESIDRILKQNVVVNGKLMFVTAAFGFFINLVMVTWLGHDHSHHHRLHGCDSKEHHHEIEDAEASTYLVHNPVHEHHQCEIGNNQVQNQGILACNENQGVLAWISLHLRKLKETQRDMNLQGAYLHVMGDLIQSVGVMIGGAVIWAKPDWLIVDLLCTLGFSVLVLLTTISLINDIMPILMEGTPDGIDNAKLEASLKCIRGIQAIHDLHIWAISVRKILLSCHVKAEEGANSKEILQKAQVLCEREYGIQHVTIQIDQD</sequence>
<feature type="domain" description="Cation efflux protein cytoplasmic" evidence="11">
    <location>
        <begin position="329"/>
        <end position="403"/>
    </location>
</feature>
<dbReference type="GO" id="GO:0005886">
    <property type="term" value="C:plasma membrane"/>
    <property type="evidence" value="ECO:0007669"/>
    <property type="project" value="TreeGrafter"/>
</dbReference>
<evidence type="ECO:0000256" key="1">
    <source>
        <dbReference type="ARBA" id="ARBA00004141"/>
    </source>
</evidence>
<reference evidence="12 13" key="1">
    <citation type="submission" date="2020-10" db="EMBL/GenBank/DDBJ databases">
        <title>The Coptis chinensis genome and diversification of protoberbering-type alkaloids.</title>
        <authorList>
            <person name="Wang B."/>
            <person name="Shu S."/>
            <person name="Song C."/>
            <person name="Liu Y."/>
        </authorList>
    </citation>
    <scope>NUCLEOTIDE SEQUENCE [LARGE SCALE GENOMIC DNA]</scope>
    <source>
        <strain evidence="12">HL-2020</strain>
        <tissue evidence="12">Leaf</tissue>
    </source>
</reference>
<comment type="similarity">
    <text evidence="2">Belongs to the cation diffusion facilitator (CDF) transporter (TC 2.A.4) family. SLC30A subfamily.</text>
</comment>
<feature type="transmembrane region" description="Helical" evidence="9">
    <location>
        <begin position="295"/>
        <end position="317"/>
    </location>
</feature>
<organism evidence="12 13">
    <name type="scientific">Coptis chinensis</name>
    <dbReference type="NCBI Taxonomy" id="261450"/>
    <lineage>
        <taxon>Eukaryota</taxon>
        <taxon>Viridiplantae</taxon>
        <taxon>Streptophyta</taxon>
        <taxon>Embryophyta</taxon>
        <taxon>Tracheophyta</taxon>
        <taxon>Spermatophyta</taxon>
        <taxon>Magnoliopsida</taxon>
        <taxon>Ranunculales</taxon>
        <taxon>Ranunculaceae</taxon>
        <taxon>Coptidoideae</taxon>
        <taxon>Coptis</taxon>
    </lineage>
</organism>
<evidence type="ECO:0000256" key="9">
    <source>
        <dbReference type="SAM" id="Phobius"/>
    </source>
</evidence>
<evidence type="ECO:0000313" key="12">
    <source>
        <dbReference type="EMBL" id="KAF9598143.1"/>
    </source>
</evidence>
<evidence type="ECO:0000256" key="7">
    <source>
        <dbReference type="ARBA" id="ARBA00023065"/>
    </source>
</evidence>
<dbReference type="OrthoDB" id="9944568at2759"/>
<evidence type="ECO:0000256" key="3">
    <source>
        <dbReference type="ARBA" id="ARBA00022448"/>
    </source>
</evidence>
<evidence type="ECO:0000259" key="11">
    <source>
        <dbReference type="Pfam" id="PF16916"/>
    </source>
</evidence>
<dbReference type="Pfam" id="PF01545">
    <property type="entry name" value="Cation_efflux"/>
    <property type="match status" value="1"/>
</dbReference>
<dbReference type="SUPFAM" id="SSF161111">
    <property type="entry name" value="Cation efflux protein transmembrane domain-like"/>
    <property type="match status" value="1"/>
</dbReference>
<dbReference type="PANTHER" id="PTHR11562:SF54">
    <property type="entry name" value="METAL TOLERANCE PROTEIN B"/>
    <property type="match status" value="1"/>
</dbReference>
<dbReference type="InterPro" id="IPR027469">
    <property type="entry name" value="Cation_efflux_TMD_sf"/>
</dbReference>
<dbReference type="Proteomes" id="UP000631114">
    <property type="component" value="Unassembled WGS sequence"/>
</dbReference>
<comment type="subcellular location">
    <subcellularLocation>
        <location evidence="1">Membrane</location>
        <topology evidence="1">Multi-pass membrane protein</topology>
    </subcellularLocation>
</comment>
<keyword evidence="4 9" id="KW-0812">Transmembrane</keyword>
<feature type="transmembrane region" description="Helical" evidence="9">
    <location>
        <begin position="162"/>
        <end position="182"/>
    </location>
</feature>
<dbReference type="InterPro" id="IPR036837">
    <property type="entry name" value="Cation_efflux_CTD_sf"/>
</dbReference>
<evidence type="ECO:0000256" key="5">
    <source>
        <dbReference type="ARBA" id="ARBA00022906"/>
    </source>
</evidence>
<dbReference type="InterPro" id="IPR058533">
    <property type="entry name" value="Cation_efflux_TM"/>
</dbReference>
<dbReference type="InterPro" id="IPR050681">
    <property type="entry name" value="CDF/SLC30A"/>
</dbReference>
<dbReference type="GO" id="GO:0005385">
    <property type="term" value="F:zinc ion transmembrane transporter activity"/>
    <property type="evidence" value="ECO:0007669"/>
    <property type="project" value="TreeGrafter"/>
</dbReference>
<feature type="transmembrane region" description="Helical" evidence="9">
    <location>
        <begin position="267"/>
        <end position="289"/>
    </location>
</feature>
<feature type="domain" description="Cation efflux protein transmembrane" evidence="10">
    <location>
        <begin position="63"/>
        <end position="325"/>
    </location>
</feature>
<evidence type="ECO:0000256" key="8">
    <source>
        <dbReference type="ARBA" id="ARBA00023136"/>
    </source>
</evidence>
<dbReference type="SUPFAM" id="SSF160240">
    <property type="entry name" value="Cation efflux protein cytoplasmic domain-like"/>
    <property type="match status" value="1"/>
</dbReference>
<dbReference type="InterPro" id="IPR002524">
    <property type="entry name" value="Cation_efflux"/>
</dbReference>
<keyword evidence="3" id="KW-0813">Transport</keyword>
<gene>
    <name evidence="12" type="ORF">IFM89_025557</name>
</gene>
<keyword evidence="5" id="KW-0862">Zinc</keyword>
<dbReference type="PANTHER" id="PTHR11562">
    <property type="entry name" value="CATION EFFLUX PROTEIN/ ZINC TRANSPORTER"/>
    <property type="match status" value="1"/>
</dbReference>
<keyword evidence="6 9" id="KW-1133">Transmembrane helix</keyword>
<dbReference type="Gene3D" id="1.20.1510.10">
    <property type="entry name" value="Cation efflux protein transmembrane domain"/>
    <property type="match status" value="1"/>
</dbReference>
<accession>A0A835HHB1</accession>
<feature type="transmembrane region" description="Helical" evidence="9">
    <location>
        <begin position="90"/>
        <end position="108"/>
    </location>
</feature>
<keyword evidence="7" id="KW-0406">Ion transport</keyword>
<dbReference type="GO" id="GO:0005773">
    <property type="term" value="C:vacuole"/>
    <property type="evidence" value="ECO:0007669"/>
    <property type="project" value="TreeGrafter"/>
</dbReference>
<proteinExistence type="inferred from homology"/>
<dbReference type="AlphaFoldDB" id="A0A835HHB1"/>
<evidence type="ECO:0000256" key="6">
    <source>
        <dbReference type="ARBA" id="ARBA00022989"/>
    </source>
</evidence>
<dbReference type="InterPro" id="IPR027470">
    <property type="entry name" value="Cation_efflux_CTD"/>
</dbReference>
<dbReference type="EMBL" id="JADFTS010000007">
    <property type="protein sequence ID" value="KAF9598143.1"/>
    <property type="molecule type" value="Genomic_DNA"/>
</dbReference>
<dbReference type="Pfam" id="PF16916">
    <property type="entry name" value="ZT_dimer"/>
    <property type="match status" value="1"/>
</dbReference>
<feature type="transmembrane region" description="Helical" evidence="9">
    <location>
        <begin position="59"/>
        <end position="78"/>
    </location>
</feature>